<gene>
    <name evidence="1" type="ORF">ONZ43_g3480</name>
</gene>
<name>A0ACC2IX56_9PEZI</name>
<proteinExistence type="predicted"/>
<keyword evidence="2" id="KW-1185">Reference proteome</keyword>
<evidence type="ECO:0000313" key="2">
    <source>
        <dbReference type="Proteomes" id="UP001153334"/>
    </source>
</evidence>
<reference evidence="1" key="1">
    <citation type="submission" date="2022-11" db="EMBL/GenBank/DDBJ databases">
        <title>Genome Sequence of Nemania bipapillata.</title>
        <authorList>
            <person name="Buettner E."/>
        </authorList>
    </citation>
    <scope>NUCLEOTIDE SEQUENCE</scope>
    <source>
        <strain evidence="1">CP14</strain>
    </source>
</reference>
<comment type="caution">
    <text evidence="1">The sequence shown here is derived from an EMBL/GenBank/DDBJ whole genome shotgun (WGS) entry which is preliminary data.</text>
</comment>
<protein>
    <submittedName>
        <fullName evidence="1">Uncharacterized protein</fullName>
    </submittedName>
</protein>
<dbReference type="Proteomes" id="UP001153334">
    <property type="component" value="Unassembled WGS sequence"/>
</dbReference>
<sequence length="598" mass="64105">MDSRRSPDYIIIGGGTSGLVVANRLSEDPNTEVLVLEAGKDLSLDPRVNIPAFWTSLMGSEADWQYKSVAQEGLRGRSIRHAQGKALGGSSAINGQAFIAPGKAEIDAWAKLGNPGWDWASLVSSYKKSYTLIPPSDEDTLKHLGVDWINDEYRGSSGPIKVSFPGVVQNPLCKAWIEAFGDLNMITSADPFSGGSIGGYSNTATVDPETKVRSYAGSAYGAPALQRSNVRILTDTQVQRITFNDTDAGSIKATGVQALVDGKVETFESAKEVILAAGVYNTPKILELSGIGDKKLLDHHKIPLRVDLPGVGENLQDHLMTGLSYEVVDGVITGDPLLRQEPEALALAQKLYVENKAGPFTIGGIQSHAFMPTPNASTLLDQLPKAQGPTHSEYYDTVRLIIEAPDGSSGAWLMFLAQTNLHEGAKSFVGTELLPENFISLGCVQSRPFSRGSTHISSADVAAVPDINPGYFSHPADLEIMARHLQALDTQLRPLKPLGQFLRPDGKRNHPDAFHVGDLEGAKNYVLDTATTAYHGCGSAAMLPREKGGVVDPRLVVYGTENLRIVDASIFPLIPRGNILSSVYAVAEKAADIIKGVD</sequence>
<evidence type="ECO:0000313" key="1">
    <source>
        <dbReference type="EMBL" id="KAJ8119608.1"/>
    </source>
</evidence>
<accession>A0ACC2IX56</accession>
<dbReference type="EMBL" id="JAPESX010000811">
    <property type="protein sequence ID" value="KAJ8119608.1"/>
    <property type="molecule type" value="Genomic_DNA"/>
</dbReference>
<organism evidence="1 2">
    <name type="scientific">Nemania bipapillata</name>
    <dbReference type="NCBI Taxonomy" id="110536"/>
    <lineage>
        <taxon>Eukaryota</taxon>
        <taxon>Fungi</taxon>
        <taxon>Dikarya</taxon>
        <taxon>Ascomycota</taxon>
        <taxon>Pezizomycotina</taxon>
        <taxon>Sordariomycetes</taxon>
        <taxon>Xylariomycetidae</taxon>
        <taxon>Xylariales</taxon>
        <taxon>Xylariaceae</taxon>
        <taxon>Nemania</taxon>
    </lineage>
</organism>